<keyword evidence="1" id="KW-1133">Transmembrane helix</keyword>
<feature type="transmembrane region" description="Helical" evidence="1">
    <location>
        <begin position="12"/>
        <end position="32"/>
    </location>
</feature>
<keyword evidence="1" id="KW-0812">Transmembrane</keyword>
<evidence type="ECO:0000256" key="1">
    <source>
        <dbReference type="SAM" id="Phobius"/>
    </source>
</evidence>
<proteinExistence type="predicted"/>
<dbReference type="AlphaFoldDB" id="A0A485MDW9"/>
<name>A0A485MDW9_9ZZZZ</name>
<keyword evidence="1" id="KW-0472">Membrane</keyword>
<feature type="transmembrane region" description="Helical" evidence="1">
    <location>
        <begin position="52"/>
        <end position="72"/>
    </location>
</feature>
<protein>
    <submittedName>
        <fullName evidence="2">Uncharacterized protein</fullName>
    </submittedName>
</protein>
<sequence length="130" mass="14412">MDKRMNLLLLKLGFLLTDLALINLGYVLAFVLKFGWDIPHYNFVAYISTWPWLSLSALCFFLFLQALWKLLLAVDRGICFAGLCRILSSPGCHGPVLLLSRFFLPPYGLIDSAVHSVGSAGFVAQGGLVY</sequence>
<organism evidence="2">
    <name type="scientific">anaerobic digester metagenome</name>
    <dbReference type="NCBI Taxonomy" id="1263854"/>
    <lineage>
        <taxon>unclassified sequences</taxon>
        <taxon>metagenomes</taxon>
        <taxon>ecological metagenomes</taxon>
    </lineage>
</organism>
<dbReference type="EMBL" id="CAADRN010000403">
    <property type="protein sequence ID" value="VFU19703.1"/>
    <property type="molecule type" value="Genomic_DNA"/>
</dbReference>
<accession>A0A485MDW9</accession>
<reference evidence="2" key="1">
    <citation type="submission" date="2019-03" db="EMBL/GenBank/DDBJ databases">
        <authorList>
            <person name="Hao L."/>
        </authorList>
    </citation>
    <scope>NUCLEOTIDE SEQUENCE</scope>
</reference>
<gene>
    <name evidence="2" type="ORF">SCFA_980007</name>
</gene>
<evidence type="ECO:0000313" key="2">
    <source>
        <dbReference type="EMBL" id="VFU19703.1"/>
    </source>
</evidence>